<comment type="similarity">
    <text evidence="1">Belongs to the GerABKA family.</text>
</comment>
<feature type="transmembrane region" description="Helical" evidence="3">
    <location>
        <begin position="378"/>
        <end position="398"/>
    </location>
</feature>
<dbReference type="Proteomes" id="UP001243623">
    <property type="component" value="Chromosome"/>
</dbReference>
<sequence>MLKKFLKSNKKEKYSNEDSVAINIKQPLSTSLEKNIEIFKSIFIDDETINFRWITNSHNQILKYCLVQNDGLVSSVIINENIIKPLMVSDVLLTKGKQIDTLIQQVLLVNQIKKTKDWQEIIEAVTYGDTILFMEGEKEALLLNSKGFSIRSIDEPSGEKIISGPREGFCESLMTNLSLVKRRLRTNELKIKFQSLGVRTHTQICICYIDSIVNKKILDELEKRIEKIKIDGVLDSNYITEYINDSRWSPFRSTGYTERPDIVVANLLEGRIALFVDGSPVVLTIPYFFIENFQSNEDYYMSFYYTSFERILRIAAFILTITIPSFYILLAAYNHEILPTVLLTNIARDSLDVPLPAGLEAILMLLVFEILKEAGIRIPSSIGQALSIVGALVIGQAAVEARLVSAPMVVVIATTAITGLLAPRLNAPIAYVRLILLVLSSTLGLIGFILGLSGLLIHLLNLHSFGIPQIHAIDKLNYQELKDIFIRGPWWKMINRPLNLSKNKTRLKNSDRGEFD</sequence>
<accession>A0A9Y2AGH1</accession>
<dbReference type="EMBL" id="CP120678">
    <property type="protein sequence ID" value="WIW71275.1"/>
    <property type="molecule type" value="Genomic_DNA"/>
</dbReference>
<dbReference type="InterPro" id="IPR004995">
    <property type="entry name" value="Spore_Ger"/>
</dbReference>
<keyword evidence="2 3" id="KW-0472">Membrane</keyword>
<dbReference type="GO" id="GO:0009847">
    <property type="term" value="P:spore germination"/>
    <property type="evidence" value="ECO:0007669"/>
    <property type="project" value="InterPro"/>
</dbReference>
<feature type="transmembrane region" description="Helical" evidence="3">
    <location>
        <begin position="353"/>
        <end position="371"/>
    </location>
</feature>
<evidence type="ECO:0000256" key="1">
    <source>
        <dbReference type="ARBA" id="ARBA00005278"/>
    </source>
</evidence>
<dbReference type="PIRSF" id="PIRSF005690">
    <property type="entry name" value="GerBA"/>
    <property type="match status" value="1"/>
</dbReference>
<dbReference type="Pfam" id="PF03323">
    <property type="entry name" value="GerA"/>
    <property type="match status" value="1"/>
</dbReference>
<protein>
    <submittedName>
        <fullName evidence="4">Spore germination protein</fullName>
    </submittedName>
</protein>
<evidence type="ECO:0000313" key="4">
    <source>
        <dbReference type="EMBL" id="WIW71275.1"/>
    </source>
</evidence>
<dbReference type="PANTHER" id="PTHR22550">
    <property type="entry name" value="SPORE GERMINATION PROTEIN"/>
    <property type="match status" value="1"/>
</dbReference>
<dbReference type="GO" id="GO:0016020">
    <property type="term" value="C:membrane"/>
    <property type="evidence" value="ECO:0007669"/>
    <property type="project" value="InterPro"/>
</dbReference>
<name>A0A9Y2AGH1_9FIRM</name>
<feature type="transmembrane region" description="Helical" evidence="3">
    <location>
        <begin position="434"/>
        <end position="460"/>
    </location>
</feature>
<evidence type="ECO:0000256" key="2">
    <source>
        <dbReference type="ARBA" id="ARBA00023136"/>
    </source>
</evidence>
<evidence type="ECO:0000256" key="3">
    <source>
        <dbReference type="SAM" id="Phobius"/>
    </source>
</evidence>
<evidence type="ECO:0000313" key="5">
    <source>
        <dbReference type="Proteomes" id="UP001243623"/>
    </source>
</evidence>
<dbReference type="AlphaFoldDB" id="A0A9Y2AGH1"/>
<dbReference type="KEGG" id="sgbi:P3F81_02880"/>
<reference evidence="4" key="1">
    <citation type="submission" date="2023-03" db="EMBL/GenBank/DDBJ databases">
        <title>Selenobaculum gbiensis gen. nov. sp. nov., a new bacterium isolated from the gut microbiota of IBD patient.</title>
        <authorList>
            <person name="Yeo S."/>
            <person name="Park H."/>
            <person name="Huh C.S."/>
        </authorList>
    </citation>
    <scope>NUCLEOTIDE SEQUENCE</scope>
    <source>
        <strain evidence="4">ICN-92133</strain>
    </source>
</reference>
<feature type="transmembrane region" description="Helical" evidence="3">
    <location>
        <begin position="311"/>
        <end position="333"/>
    </location>
</feature>
<proteinExistence type="inferred from homology"/>
<gene>
    <name evidence="4" type="ORF">P3F81_02880</name>
</gene>
<dbReference type="PANTHER" id="PTHR22550:SF5">
    <property type="entry name" value="LEUCINE ZIPPER PROTEIN 4"/>
    <property type="match status" value="1"/>
</dbReference>
<feature type="transmembrane region" description="Helical" evidence="3">
    <location>
        <begin position="404"/>
        <end position="422"/>
    </location>
</feature>
<dbReference type="InterPro" id="IPR050768">
    <property type="entry name" value="UPF0353/GerABKA_families"/>
</dbReference>
<keyword evidence="3" id="KW-0812">Transmembrane</keyword>
<dbReference type="RefSeq" id="WP_147667575.1">
    <property type="nucleotide sequence ID" value="NZ_CP120678.1"/>
</dbReference>
<keyword evidence="3" id="KW-1133">Transmembrane helix</keyword>
<organism evidence="4 5">
    <name type="scientific">Selenobaculum gibii</name>
    <dbReference type="NCBI Taxonomy" id="3054208"/>
    <lineage>
        <taxon>Bacteria</taxon>
        <taxon>Bacillati</taxon>
        <taxon>Bacillota</taxon>
        <taxon>Negativicutes</taxon>
        <taxon>Selenomonadales</taxon>
        <taxon>Selenomonadaceae</taxon>
        <taxon>Selenobaculum</taxon>
    </lineage>
</organism>
<keyword evidence="5" id="KW-1185">Reference proteome</keyword>